<evidence type="ECO:0000313" key="2">
    <source>
        <dbReference type="EMBL" id="VBB47870.1"/>
    </source>
</evidence>
<dbReference type="EMBL" id="UPXX01000032">
    <property type="protein sequence ID" value="VBB47870.1"/>
    <property type="molecule type" value="Genomic_DNA"/>
</dbReference>
<gene>
    <name evidence="2" type="ORF">TRIP_B50665</name>
</gene>
<feature type="region of interest" description="Disordered" evidence="1">
    <location>
        <begin position="49"/>
        <end position="86"/>
    </location>
</feature>
<evidence type="ECO:0000256" key="1">
    <source>
        <dbReference type="SAM" id="MobiDB-lite"/>
    </source>
</evidence>
<name>A0A653AIH4_UNCDX</name>
<protein>
    <submittedName>
        <fullName evidence="2">Uncharacterized protein</fullName>
    </submittedName>
</protein>
<sequence>MCGRFAENFFSTRRGITACECFLLTGQGQYAKPHSVNFTLNSMEVQDVRNLETAGNGRRDSRSERDQCARDRQKGQAGTICHSEGQ</sequence>
<proteinExistence type="predicted"/>
<dbReference type="AlphaFoldDB" id="A0A653AIH4"/>
<feature type="compositionally biased region" description="Basic and acidic residues" evidence="1">
    <location>
        <begin position="57"/>
        <end position="74"/>
    </location>
</feature>
<reference evidence="2" key="1">
    <citation type="submission" date="2018-07" db="EMBL/GenBank/DDBJ databases">
        <authorList>
            <consortium name="Genoscope - CEA"/>
            <person name="William W."/>
        </authorList>
    </citation>
    <scope>NUCLEOTIDE SEQUENCE</scope>
    <source>
        <strain evidence="2">IK1</strain>
    </source>
</reference>
<accession>A0A653AIH4</accession>
<organism evidence="2">
    <name type="scientific">Uncultured Desulfatiglans sp</name>
    <dbReference type="NCBI Taxonomy" id="1748965"/>
    <lineage>
        <taxon>Bacteria</taxon>
        <taxon>Pseudomonadati</taxon>
        <taxon>Thermodesulfobacteriota</taxon>
        <taxon>Desulfobacteria</taxon>
        <taxon>Desulfatiglandales</taxon>
        <taxon>Desulfatiglandaceae</taxon>
        <taxon>Desulfatiglans</taxon>
        <taxon>environmental samples</taxon>
    </lineage>
</organism>